<name>A0AAV9NC46_9EURO</name>
<protein>
    <submittedName>
        <fullName evidence="3">Uncharacterized protein</fullName>
    </submittedName>
</protein>
<dbReference type="PANTHER" id="PTHR43157:SF31">
    <property type="entry name" value="PHOSPHATIDYLINOSITOL-GLYCAN BIOSYNTHESIS CLASS F PROTEIN"/>
    <property type="match status" value="1"/>
</dbReference>
<comment type="similarity">
    <text evidence="1">Belongs to the short-chain dehydrogenases/reductases (SDR) family.</text>
</comment>
<evidence type="ECO:0000313" key="4">
    <source>
        <dbReference type="Proteomes" id="UP001358417"/>
    </source>
</evidence>
<dbReference type="EMBL" id="JAVRRD010000011">
    <property type="protein sequence ID" value="KAK5053984.1"/>
    <property type="molecule type" value="Genomic_DNA"/>
</dbReference>
<dbReference type="Pfam" id="PF00106">
    <property type="entry name" value="adh_short"/>
    <property type="match status" value="1"/>
</dbReference>
<evidence type="ECO:0000256" key="1">
    <source>
        <dbReference type="ARBA" id="ARBA00006484"/>
    </source>
</evidence>
<keyword evidence="4" id="KW-1185">Reference proteome</keyword>
<dbReference type="AlphaFoldDB" id="A0AAV9NC46"/>
<evidence type="ECO:0000256" key="2">
    <source>
        <dbReference type="ARBA" id="ARBA00023002"/>
    </source>
</evidence>
<dbReference type="RefSeq" id="XP_064707109.1">
    <property type="nucleotide sequence ID" value="XM_064845564.1"/>
</dbReference>
<sequence length="234" mass="25918">MSSQSNMPPIRFTSIIPHKAVLTEANINDQSGKVFIVTGGTGGIGKELVKILYDQNAKVYIAARSSTKTRAFIQELEETFPKSRGVAIFLRLELDDLTTIKASAEEFLAHENRLDVLWNNAGVMIPPKDQRTKQGYELQLGINNIGHFLFTHFLTPILEKTAKASPQNSVRVIWVSSSAADSTPRPAIDFSNMDYAKDEGMWTPYMRSKAGSVIHSVEFARRMADSGIISIVSI</sequence>
<dbReference type="PRINTS" id="PR00081">
    <property type="entry name" value="GDHRDH"/>
</dbReference>
<organism evidence="3 4">
    <name type="scientific">Exophiala bonariae</name>
    <dbReference type="NCBI Taxonomy" id="1690606"/>
    <lineage>
        <taxon>Eukaryota</taxon>
        <taxon>Fungi</taxon>
        <taxon>Dikarya</taxon>
        <taxon>Ascomycota</taxon>
        <taxon>Pezizomycotina</taxon>
        <taxon>Eurotiomycetes</taxon>
        <taxon>Chaetothyriomycetidae</taxon>
        <taxon>Chaetothyriales</taxon>
        <taxon>Herpotrichiellaceae</taxon>
        <taxon>Exophiala</taxon>
    </lineage>
</organism>
<proteinExistence type="inferred from homology"/>
<accession>A0AAV9NC46</accession>
<reference evidence="3 4" key="1">
    <citation type="submission" date="2023-08" db="EMBL/GenBank/DDBJ databases">
        <title>Black Yeasts Isolated from many extreme environments.</title>
        <authorList>
            <person name="Coleine C."/>
            <person name="Stajich J.E."/>
            <person name="Selbmann L."/>
        </authorList>
    </citation>
    <scope>NUCLEOTIDE SEQUENCE [LARGE SCALE GENOMIC DNA]</scope>
    <source>
        <strain evidence="3 4">CCFEE 5792</strain>
    </source>
</reference>
<dbReference type="InterPro" id="IPR036291">
    <property type="entry name" value="NAD(P)-bd_dom_sf"/>
</dbReference>
<dbReference type="Proteomes" id="UP001358417">
    <property type="component" value="Unassembled WGS sequence"/>
</dbReference>
<keyword evidence="2" id="KW-0560">Oxidoreductase</keyword>
<gene>
    <name evidence="3" type="ORF">LTR84_001946</name>
</gene>
<comment type="caution">
    <text evidence="3">The sequence shown here is derived from an EMBL/GenBank/DDBJ whole genome shotgun (WGS) entry which is preliminary data.</text>
</comment>
<dbReference type="GO" id="GO:0016491">
    <property type="term" value="F:oxidoreductase activity"/>
    <property type="evidence" value="ECO:0007669"/>
    <property type="project" value="UniProtKB-KW"/>
</dbReference>
<dbReference type="SUPFAM" id="SSF51735">
    <property type="entry name" value="NAD(P)-binding Rossmann-fold domains"/>
    <property type="match status" value="1"/>
</dbReference>
<dbReference type="GeneID" id="89970162"/>
<dbReference type="PANTHER" id="PTHR43157">
    <property type="entry name" value="PHOSPHATIDYLINOSITOL-GLYCAN BIOSYNTHESIS CLASS F PROTEIN-RELATED"/>
    <property type="match status" value="1"/>
</dbReference>
<dbReference type="InterPro" id="IPR002347">
    <property type="entry name" value="SDR_fam"/>
</dbReference>
<evidence type="ECO:0000313" key="3">
    <source>
        <dbReference type="EMBL" id="KAK5053984.1"/>
    </source>
</evidence>
<dbReference type="Gene3D" id="3.40.50.720">
    <property type="entry name" value="NAD(P)-binding Rossmann-like Domain"/>
    <property type="match status" value="1"/>
</dbReference>